<dbReference type="EMBL" id="MU394319">
    <property type="protein sequence ID" value="KAI6086054.1"/>
    <property type="molecule type" value="Genomic_DNA"/>
</dbReference>
<gene>
    <name evidence="1" type="ORF">F4821DRAFT_239246</name>
</gene>
<reference evidence="1 2" key="1">
    <citation type="journal article" date="2022" name="New Phytol.">
        <title>Ecological generalism drives hyperdiversity of secondary metabolite gene clusters in xylarialean endophytes.</title>
        <authorList>
            <person name="Franco M.E.E."/>
            <person name="Wisecaver J.H."/>
            <person name="Arnold A.E."/>
            <person name="Ju Y.M."/>
            <person name="Slot J.C."/>
            <person name="Ahrendt S."/>
            <person name="Moore L.P."/>
            <person name="Eastman K.E."/>
            <person name="Scott K."/>
            <person name="Konkel Z."/>
            <person name="Mondo S.J."/>
            <person name="Kuo A."/>
            <person name="Hayes R.D."/>
            <person name="Haridas S."/>
            <person name="Andreopoulos B."/>
            <person name="Riley R."/>
            <person name="LaButti K."/>
            <person name="Pangilinan J."/>
            <person name="Lipzen A."/>
            <person name="Amirebrahimi M."/>
            <person name="Yan J."/>
            <person name="Adam C."/>
            <person name="Keymanesh K."/>
            <person name="Ng V."/>
            <person name="Louie K."/>
            <person name="Northen T."/>
            <person name="Drula E."/>
            <person name="Henrissat B."/>
            <person name="Hsieh H.M."/>
            <person name="Youens-Clark K."/>
            <person name="Lutzoni F."/>
            <person name="Miadlikowska J."/>
            <person name="Eastwood D.C."/>
            <person name="Hamelin R.C."/>
            <person name="Grigoriev I.V."/>
            <person name="U'Ren J.M."/>
        </authorList>
    </citation>
    <scope>NUCLEOTIDE SEQUENCE [LARGE SCALE GENOMIC DNA]</scope>
    <source>
        <strain evidence="1 2">ER1909</strain>
    </source>
</reference>
<dbReference type="Proteomes" id="UP001497680">
    <property type="component" value="Unassembled WGS sequence"/>
</dbReference>
<name>A0ACC0D055_9PEZI</name>
<evidence type="ECO:0000313" key="1">
    <source>
        <dbReference type="EMBL" id="KAI6086054.1"/>
    </source>
</evidence>
<evidence type="ECO:0000313" key="2">
    <source>
        <dbReference type="Proteomes" id="UP001497680"/>
    </source>
</evidence>
<keyword evidence="2" id="KW-1185">Reference proteome</keyword>
<organism evidence="1 2">
    <name type="scientific">Hypoxylon rubiginosum</name>
    <dbReference type="NCBI Taxonomy" id="110542"/>
    <lineage>
        <taxon>Eukaryota</taxon>
        <taxon>Fungi</taxon>
        <taxon>Dikarya</taxon>
        <taxon>Ascomycota</taxon>
        <taxon>Pezizomycotina</taxon>
        <taxon>Sordariomycetes</taxon>
        <taxon>Xylariomycetidae</taxon>
        <taxon>Xylariales</taxon>
        <taxon>Hypoxylaceae</taxon>
        <taxon>Hypoxylon</taxon>
    </lineage>
</organism>
<comment type="caution">
    <text evidence="1">The sequence shown here is derived from an EMBL/GenBank/DDBJ whole genome shotgun (WGS) entry which is preliminary data.</text>
</comment>
<proteinExistence type="predicted"/>
<sequence>MRLLNTETRDIEEFFGEDTPHDYAIVSHRWGKEEVSYQDWMARSSRPDVRSRDGFQKIERCCEQAKEDGIKWVWIDTCCIDKTSSQELSEAINSMFQWYRESSVCYAYLRDYDSNTFDAASLEKSEWFFRGWTLQELVAPTKLIFYNKSWERFGSKTDQDVCEAVSEITKIDVEYLLGSDLESASIAKKMSWASKRKTTRVEDTAYCLMGLFDINMPLLYGEGPKAFKRLQEEIMKAYPEDHSLYAWGIPVNRCSIEAPETYVMTEENVDDQLVSSEPLSGLLARSPEDFEYSRNYSPIPNAGEFYTDVWASSMIPAKHPSPVGKGVRIELPVTGTQRFFYQFIEPSVLQTRDGTFAILLCKDDTDEDVTLSIPLLNWGAGYTARVRELRINRLSHRSQMLVSHLLTRKSALTITPERKPKPRAGDIIIRSTIRRSDYFLRWNSFRYYPNYGNGVLRNWDNLIHFQRDLLTRGIALAFPEKLGYWSVVLGRIQSENSGFPAFQAGFISICGPRVDEFHEEFICEKVFQSPMDKFTFDLDDRFEMEMRVNRRPLPNGSGLIDIVDIAVKDKINRTNGIDSIGSVSSISSTSVQAIQPI</sequence>
<protein>
    <submittedName>
        <fullName evidence="1">HET-domain-containing protein</fullName>
    </submittedName>
</protein>
<accession>A0ACC0D055</accession>